<dbReference type="GO" id="GO:0047429">
    <property type="term" value="F:nucleoside triphosphate diphosphatase activity"/>
    <property type="evidence" value="ECO:0007669"/>
    <property type="project" value="UniProtKB-EC"/>
</dbReference>
<evidence type="ECO:0000313" key="2">
    <source>
        <dbReference type="EMBL" id="MFD0918111.1"/>
    </source>
</evidence>
<dbReference type="CDD" id="cd11529">
    <property type="entry name" value="NTP-PPase_MazG_Cterm"/>
    <property type="match status" value="1"/>
</dbReference>
<dbReference type="Gene3D" id="1.10.287.1080">
    <property type="entry name" value="MazG-like"/>
    <property type="match status" value="2"/>
</dbReference>
<dbReference type="Pfam" id="PF03819">
    <property type="entry name" value="MazG"/>
    <property type="match status" value="2"/>
</dbReference>
<gene>
    <name evidence="2" type="primary">mazG</name>
    <name evidence="2" type="ORF">ACFQ14_17035</name>
</gene>
<dbReference type="EMBL" id="JBHTJV010000026">
    <property type="protein sequence ID" value="MFD0918111.1"/>
    <property type="molecule type" value="Genomic_DNA"/>
</dbReference>
<feature type="domain" description="NTP pyrophosphohydrolase MazG-like" evidence="1">
    <location>
        <begin position="30"/>
        <end position="103"/>
    </location>
</feature>
<dbReference type="SUPFAM" id="SSF101386">
    <property type="entry name" value="all-alpha NTP pyrophosphatases"/>
    <property type="match status" value="2"/>
</dbReference>
<dbReference type="InterPro" id="IPR004518">
    <property type="entry name" value="MazG-like_dom"/>
</dbReference>
<dbReference type="CDD" id="cd11528">
    <property type="entry name" value="NTP-PPase_MazG_Nterm"/>
    <property type="match status" value="1"/>
</dbReference>
<proteinExistence type="predicted"/>
<dbReference type="NCBIfam" id="NF007113">
    <property type="entry name" value="PRK09562.1"/>
    <property type="match status" value="1"/>
</dbReference>
<dbReference type="RefSeq" id="WP_377213956.1">
    <property type="nucleotide sequence ID" value="NZ_JBHTJV010000026.1"/>
</dbReference>
<evidence type="ECO:0000313" key="3">
    <source>
        <dbReference type="Proteomes" id="UP001597101"/>
    </source>
</evidence>
<dbReference type="InterPro" id="IPR011551">
    <property type="entry name" value="NTP_PyrPHydrolase_MazG"/>
</dbReference>
<organism evidence="2 3">
    <name type="scientific">Pseudahrensia aquimaris</name>
    <dbReference type="NCBI Taxonomy" id="744461"/>
    <lineage>
        <taxon>Bacteria</taxon>
        <taxon>Pseudomonadati</taxon>
        <taxon>Pseudomonadota</taxon>
        <taxon>Alphaproteobacteria</taxon>
        <taxon>Hyphomicrobiales</taxon>
        <taxon>Ahrensiaceae</taxon>
        <taxon>Pseudahrensia</taxon>
    </lineage>
</organism>
<feature type="domain" description="NTP pyrophosphohydrolase MazG-like" evidence="1">
    <location>
        <begin position="178"/>
        <end position="243"/>
    </location>
</feature>
<dbReference type="InterPro" id="IPR048015">
    <property type="entry name" value="NTP-PPase_MazG-like_N"/>
</dbReference>
<dbReference type="InterPro" id="IPR048011">
    <property type="entry name" value="NTP-PPase_MazG-like_C"/>
</dbReference>
<dbReference type="NCBIfam" id="TIGR00444">
    <property type="entry name" value="mazG"/>
    <property type="match status" value="1"/>
</dbReference>
<name>A0ABW3FI08_9HYPH</name>
<keyword evidence="2" id="KW-0378">Hydrolase</keyword>
<evidence type="ECO:0000259" key="1">
    <source>
        <dbReference type="Pfam" id="PF03819"/>
    </source>
</evidence>
<dbReference type="EC" id="3.6.1.9" evidence="2"/>
<dbReference type="Proteomes" id="UP001597101">
    <property type="component" value="Unassembled WGS sequence"/>
</dbReference>
<comment type="caution">
    <text evidence="2">The sequence shown here is derived from an EMBL/GenBank/DDBJ whole genome shotgun (WGS) entry which is preliminary data.</text>
</comment>
<keyword evidence="3" id="KW-1185">Reference proteome</keyword>
<accession>A0ABW3FI08</accession>
<dbReference type="PANTHER" id="PTHR30522:SF0">
    <property type="entry name" value="NUCLEOSIDE TRIPHOSPHATE PYROPHOSPHOHYDROLASE"/>
    <property type="match status" value="1"/>
</dbReference>
<reference evidence="3" key="1">
    <citation type="journal article" date="2019" name="Int. J. Syst. Evol. Microbiol.">
        <title>The Global Catalogue of Microorganisms (GCM) 10K type strain sequencing project: providing services to taxonomists for standard genome sequencing and annotation.</title>
        <authorList>
            <consortium name="The Broad Institute Genomics Platform"/>
            <consortium name="The Broad Institute Genome Sequencing Center for Infectious Disease"/>
            <person name="Wu L."/>
            <person name="Ma J."/>
        </authorList>
    </citation>
    <scope>NUCLEOTIDE SEQUENCE [LARGE SCALE GENOMIC DNA]</scope>
    <source>
        <strain evidence="3">CCUG 60023</strain>
    </source>
</reference>
<dbReference type="PANTHER" id="PTHR30522">
    <property type="entry name" value="NUCLEOSIDE TRIPHOSPHATE PYROPHOSPHOHYDROLASE"/>
    <property type="match status" value="1"/>
</dbReference>
<protein>
    <submittedName>
        <fullName evidence="2">Nucleoside triphosphate pyrophosphohydrolase</fullName>
        <ecNumber evidence="2">3.6.1.9</ecNumber>
    </submittedName>
</protein>
<sequence>MKPSREISRLIEIMAALREPDTGCPWDIEQDFKSIAPYTIEEVYEVIDAIERDDRDDLREELGDLLLQVIYHSQMATEEGAFDFGDVVEGITTKMIRRHPHVFGSEEARSAGMAKGAWERIKAIEKAEQAERRAAMGLPPKGSGTSRLDDVPNVMPGLMVALKLQQKASKVGFDWNDPRAVLAKIREEIDEAEAELDAGDAEKLTDEIGDILFAVANLARHANIDPDQALRRSNAKFRKRFAHIENALGERLDEADLDEMEKYWVEAKGE</sequence>